<dbReference type="Pfam" id="PF00069">
    <property type="entry name" value="Pkinase"/>
    <property type="match status" value="1"/>
</dbReference>
<evidence type="ECO:0000256" key="3">
    <source>
        <dbReference type="ARBA" id="ARBA00022741"/>
    </source>
</evidence>
<dbReference type="InterPro" id="IPR001245">
    <property type="entry name" value="Ser-Thr/Tyr_kinase_cat_dom"/>
</dbReference>
<dbReference type="GO" id="GO:0043484">
    <property type="term" value="P:regulation of RNA splicing"/>
    <property type="evidence" value="ECO:0007669"/>
    <property type="project" value="TreeGrafter"/>
</dbReference>
<evidence type="ECO:0000256" key="2">
    <source>
        <dbReference type="ARBA" id="ARBA00022679"/>
    </source>
</evidence>
<dbReference type="Gene3D" id="3.30.200.20">
    <property type="entry name" value="Phosphorylase Kinase, domain 1"/>
    <property type="match status" value="1"/>
</dbReference>
<dbReference type="Pfam" id="PF07714">
    <property type="entry name" value="PK_Tyr_Ser-Thr"/>
    <property type="match status" value="1"/>
</dbReference>
<evidence type="ECO:0000313" key="8">
    <source>
        <dbReference type="EMBL" id="QBZ65556.1"/>
    </source>
</evidence>
<keyword evidence="5" id="KW-0067">ATP-binding</keyword>
<feature type="compositionally biased region" description="Polar residues" evidence="6">
    <location>
        <begin position="455"/>
        <end position="470"/>
    </location>
</feature>
<dbReference type="PANTHER" id="PTHR45646">
    <property type="entry name" value="SERINE/THREONINE-PROTEIN KINASE DOA-RELATED"/>
    <property type="match status" value="1"/>
</dbReference>
<sequence length="528" mass="58444">MEVPWDEAEDGPMPEWMKPKAWYLPEIGCVKSPDGDYYVPYNKGGACPIDLGMLLNERYRVAAFAGIGGYAMVWLAIDEKYRPGQQSPKYVAIKILRGSASADEALRTSEEASLRRLMEGRKDGAPGSNHIIQLLDAFTFESPNGHHRCLVLEQAGQTFAVFFGSSQFGQMIDIFRQCAAAVAYMHSMGIIHGDLDVSNVVASVPDCSALGEDEYYSRFGDLETDHPKKKVVPVMAKDESPLPPGFDDEHQSIGDIRLIDFGESFTGAKRGVNTHRYNTPPEIIKDEEATYKADIWSLGCMLWHLWFGSPLMHNHMGPTGMDDEEEANIQRAFLDLLALTRAERKEILANDVEDLYGHGSANEPDLDALLELILDCTQLNPEDRPTANEIVSSRIWEEKVLPAISGTTKNSPDGPTGAAQPSREAESASRQTITEVDVLERSQNEDLGADAAASGTATPHSNSPEAPQSSAEPVCTAPAAVAAANAEDNDKCVSNPQEKKWKLWWPLSIVQDWFRALWNWRSFRNWRS</sequence>
<evidence type="ECO:0000259" key="7">
    <source>
        <dbReference type="PROSITE" id="PS50011"/>
    </source>
</evidence>
<dbReference type="Proteomes" id="UP000294847">
    <property type="component" value="Chromosome 7"/>
</dbReference>
<gene>
    <name evidence="8" type="ORF">PoMZ_12518</name>
</gene>
<evidence type="ECO:0000256" key="4">
    <source>
        <dbReference type="ARBA" id="ARBA00022777"/>
    </source>
</evidence>
<dbReference type="PROSITE" id="PS50011">
    <property type="entry name" value="PROTEIN_KINASE_DOM"/>
    <property type="match status" value="1"/>
</dbReference>
<evidence type="ECO:0000256" key="5">
    <source>
        <dbReference type="ARBA" id="ARBA00022840"/>
    </source>
</evidence>
<keyword evidence="4" id="KW-0418">Kinase</keyword>
<dbReference type="InterPro" id="IPR011009">
    <property type="entry name" value="Kinase-like_dom_sf"/>
</dbReference>
<dbReference type="Gene3D" id="1.10.510.10">
    <property type="entry name" value="Transferase(Phosphotransferase) domain 1"/>
    <property type="match status" value="1"/>
</dbReference>
<dbReference type="EMBL" id="CP034210">
    <property type="protein sequence ID" value="QBZ65556.1"/>
    <property type="molecule type" value="Genomic_DNA"/>
</dbReference>
<dbReference type="GO" id="GO:0005524">
    <property type="term" value="F:ATP binding"/>
    <property type="evidence" value="ECO:0007669"/>
    <property type="project" value="UniProtKB-KW"/>
</dbReference>
<dbReference type="InterPro" id="IPR051175">
    <property type="entry name" value="CLK_kinases"/>
</dbReference>
<keyword evidence="1" id="KW-0723">Serine/threonine-protein kinase</keyword>
<dbReference type="PANTHER" id="PTHR45646:SF11">
    <property type="entry name" value="SERINE_THREONINE-PROTEIN KINASE DOA"/>
    <property type="match status" value="1"/>
</dbReference>
<name>A0A4P7NUF3_PYROR</name>
<keyword evidence="3" id="KW-0547">Nucleotide-binding</keyword>
<protein>
    <recommendedName>
        <fullName evidence="7">Protein kinase domain-containing protein</fullName>
    </recommendedName>
</protein>
<feature type="region of interest" description="Disordered" evidence="6">
    <location>
        <begin position="402"/>
        <end position="475"/>
    </location>
</feature>
<dbReference type="AlphaFoldDB" id="A0A4P7NUF3"/>
<evidence type="ECO:0000256" key="6">
    <source>
        <dbReference type="SAM" id="MobiDB-lite"/>
    </source>
</evidence>
<proteinExistence type="predicted"/>
<organism evidence="8 9">
    <name type="scientific">Pyricularia oryzae</name>
    <name type="common">Rice blast fungus</name>
    <name type="synonym">Magnaporthe oryzae</name>
    <dbReference type="NCBI Taxonomy" id="318829"/>
    <lineage>
        <taxon>Eukaryota</taxon>
        <taxon>Fungi</taxon>
        <taxon>Dikarya</taxon>
        <taxon>Ascomycota</taxon>
        <taxon>Pezizomycotina</taxon>
        <taxon>Sordariomycetes</taxon>
        <taxon>Sordariomycetidae</taxon>
        <taxon>Magnaporthales</taxon>
        <taxon>Pyriculariaceae</taxon>
        <taxon>Pyricularia</taxon>
    </lineage>
</organism>
<dbReference type="GO" id="GO:0005634">
    <property type="term" value="C:nucleus"/>
    <property type="evidence" value="ECO:0007669"/>
    <property type="project" value="TreeGrafter"/>
</dbReference>
<dbReference type="GO" id="GO:0004674">
    <property type="term" value="F:protein serine/threonine kinase activity"/>
    <property type="evidence" value="ECO:0007669"/>
    <property type="project" value="UniProtKB-KW"/>
</dbReference>
<dbReference type="SMART" id="SM00220">
    <property type="entry name" value="S_TKc"/>
    <property type="match status" value="1"/>
</dbReference>
<evidence type="ECO:0000313" key="9">
    <source>
        <dbReference type="Proteomes" id="UP000294847"/>
    </source>
</evidence>
<evidence type="ECO:0000256" key="1">
    <source>
        <dbReference type="ARBA" id="ARBA00022527"/>
    </source>
</evidence>
<reference evidence="8 9" key="1">
    <citation type="journal article" date="2019" name="Mol. Biol. Evol.">
        <title>Blast fungal genomes show frequent chromosomal changes, gene gains and losses, and effector gene turnover.</title>
        <authorList>
            <person name="Gomez Luciano L.B."/>
            <person name="Jason Tsai I."/>
            <person name="Chuma I."/>
            <person name="Tosa Y."/>
            <person name="Chen Y.H."/>
            <person name="Li J.Y."/>
            <person name="Li M.Y."/>
            <person name="Jade Lu M.Y."/>
            <person name="Nakayashiki H."/>
            <person name="Li W.H."/>
        </authorList>
    </citation>
    <scope>NUCLEOTIDE SEQUENCE [LARGE SCALE GENOMIC DNA]</scope>
    <source>
        <strain evidence="8">MZ5-1-6</strain>
    </source>
</reference>
<dbReference type="InterPro" id="IPR000719">
    <property type="entry name" value="Prot_kinase_dom"/>
</dbReference>
<dbReference type="SUPFAM" id="SSF56112">
    <property type="entry name" value="Protein kinase-like (PK-like)"/>
    <property type="match status" value="1"/>
</dbReference>
<feature type="domain" description="Protein kinase" evidence="7">
    <location>
        <begin position="59"/>
        <end position="401"/>
    </location>
</feature>
<accession>A0A4P7NUF3</accession>
<keyword evidence="2" id="KW-0808">Transferase</keyword>